<keyword evidence="3" id="KW-0863">Zinc-finger</keyword>
<keyword evidence="2" id="KW-0479">Metal-binding</keyword>
<comment type="similarity">
    <text evidence="1">Belongs to the FLZ family.</text>
</comment>
<keyword evidence="8" id="KW-1185">Reference proteome</keyword>
<keyword evidence="3" id="KW-0862">Zinc</keyword>
<evidence type="ECO:0000313" key="8">
    <source>
        <dbReference type="Proteomes" id="UP001457282"/>
    </source>
</evidence>
<dbReference type="InterPro" id="IPR044585">
    <property type="entry name" value="FLZ10/11"/>
</dbReference>
<reference evidence="7 8" key="1">
    <citation type="journal article" date="2023" name="G3 (Bethesda)">
        <title>A chromosome-length genome assembly and annotation of blackberry (Rubus argutus, cv. 'Hillquist').</title>
        <authorList>
            <person name="Bruna T."/>
            <person name="Aryal R."/>
            <person name="Dudchenko O."/>
            <person name="Sargent D.J."/>
            <person name="Mead D."/>
            <person name="Buti M."/>
            <person name="Cavallini A."/>
            <person name="Hytonen T."/>
            <person name="Andres J."/>
            <person name="Pham M."/>
            <person name="Weisz D."/>
            <person name="Mascagni F."/>
            <person name="Usai G."/>
            <person name="Natali L."/>
            <person name="Bassil N."/>
            <person name="Fernandez G.E."/>
            <person name="Lomsadze A."/>
            <person name="Armour M."/>
            <person name="Olukolu B."/>
            <person name="Poorten T."/>
            <person name="Britton C."/>
            <person name="Davik J."/>
            <person name="Ashrafi H."/>
            <person name="Aiden E.L."/>
            <person name="Borodovsky M."/>
            <person name="Worthington M."/>
        </authorList>
    </citation>
    <scope>NUCLEOTIDE SEQUENCE [LARGE SCALE GENOMIC DNA]</scope>
    <source>
        <strain evidence="7">PI 553951</strain>
    </source>
</reference>
<evidence type="ECO:0000259" key="6">
    <source>
        <dbReference type="PROSITE" id="PS51795"/>
    </source>
</evidence>
<evidence type="ECO:0000256" key="3">
    <source>
        <dbReference type="ARBA" id="ARBA00022771"/>
    </source>
</evidence>
<evidence type="ECO:0000313" key="7">
    <source>
        <dbReference type="EMBL" id="KAK9946139.1"/>
    </source>
</evidence>
<dbReference type="Pfam" id="PF04570">
    <property type="entry name" value="zf-FLZ"/>
    <property type="match status" value="1"/>
</dbReference>
<name>A0AAW1YD97_RUBAR</name>
<comment type="caution">
    <text evidence="7">The sequence shown here is derived from an EMBL/GenBank/DDBJ whole genome shotgun (WGS) entry which is preliminary data.</text>
</comment>
<dbReference type="PROSITE" id="PS51795">
    <property type="entry name" value="ZF_FLZ"/>
    <property type="match status" value="1"/>
</dbReference>
<dbReference type="GO" id="GO:0008270">
    <property type="term" value="F:zinc ion binding"/>
    <property type="evidence" value="ECO:0007669"/>
    <property type="project" value="UniProtKB-KW"/>
</dbReference>
<organism evidence="7 8">
    <name type="scientific">Rubus argutus</name>
    <name type="common">Southern blackberry</name>
    <dbReference type="NCBI Taxonomy" id="59490"/>
    <lineage>
        <taxon>Eukaryota</taxon>
        <taxon>Viridiplantae</taxon>
        <taxon>Streptophyta</taxon>
        <taxon>Embryophyta</taxon>
        <taxon>Tracheophyta</taxon>
        <taxon>Spermatophyta</taxon>
        <taxon>Magnoliopsida</taxon>
        <taxon>eudicotyledons</taxon>
        <taxon>Gunneridae</taxon>
        <taxon>Pentapetalae</taxon>
        <taxon>rosids</taxon>
        <taxon>fabids</taxon>
        <taxon>Rosales</taxon>
        <taxon>Rosaceae</taxon>
        <taxon>Rosoideae</taxon>
        <taxon>Rosoideae incertae sedis</taxon>
        <taxon>Rubus</taxon>
    </lineage>
</organism>
<proteinExistence type="inferred from homology"/>
<evidence type="ECO:0000256" key="2">
    <source>
        <dbReference type="ARBA" id="ARBA00022723"/>
    </source>
</evidence>
<dbReference type="PANTHER" id="PTHR46868">
    <property type="entry name" value="FCS-LIKE ZINC FINGER 11"/>
    <property type="match status" value="1"/>
</dbReference>
<evidence type="ECO:0000256" key="1">
    <source>
        <dbReference type="ARBA" id="ARBA00009374"/>
    </source>
</evidence>
<sequence>MLRKRTRSIQKDQDHQMGHLPISDAGSVSHFRSDVLGPNPKSNSFFTAPGLFVGLSPIGLTDSDSVRSPTSPLDFRVFSNLGNPFRSPRSPLDGHKRSWGSSKVGLSIIDSLDDDVKFSGKVPRSSESKNILFGPGMRIKTPDSQSNANSFGSPRSLPKNYAIFPHSKVKSPLQESSSDVVFEIGETPSEPESFGKIRCCSLDSARTFSTLSGFSKLNPDSNTGNFCLEILTNPQFIGGSPKSTTQMNVGSIGSGNGFVGSLSASDIELSEDYTCVISHGANPKRTHIFGDCILGCHAEDLSNFGQNEKKEIGSPTLGSFVQYPSNNFLSFCHYCNKELEEGKDIYIYRGEKAFCSLSCRSVEILNDEELEKCNDESSEKPLESDDGKELFFETGLIADK</sequence>
<protein>
    <recommendedName>
        <fullName evidence="6">FLZ-type domain-containing protein</fullName>
    </recommendedName>
</protein>
<dbReference type="AlphaFoldDB" id="A0AAW1YD97"/>
<feature type="region of interest" description="Disordered" evidence="5">
    <location>
        <begin position="130"/>
        <end position="154"/>
    </location>
</feature>
<feature type="compositionally biased region" description="Polar residues" evidence="5">
    <location>
        <begin position="142"/>
        <end position="153"/>
    </location>
</feature>
<dbReference type="EMBL" id="JBEDUW010000002">
    <property type="protein sequence ID" value="KAK9946139.1"/>
    <property type="molecule type" value="Genomic_DNA"/>
</dbReference>
<feature type="zinc finger region" description="FLZ-type" evidence="4">
    <location>
        <begin position="327"/>
        <end position="371"/>
    </location>
</feature>
<evidence type="ECO:0000256" key="5">
    <source>
        <dbReference type="SAM" id="MobiDB-lite"/>
    </source>
</evidence>
<accession>A0AAW1YD97</accession>
<evidence type="ECO:0000256" key="4">
    <source>
        <dbReference type="PROSITE-ProRule" id="PRU01131"/>
    </source>
</evidence>
<feature type="domain" description="FLZ-type" evidence="6">
    <location>
        <begin position="327"/>
        <end position="371"/>
    </location>
</feature>
<feature type="region of interest" description="Disordered" evidence="5">
    <location>
        <begin position="1"/>
        <end position="25"/>
    </location>
</feature>
<dbReference type="InterPro" id="IPR007650">
    <property type="entry name" value="Zf-FLZ_dom"/>
</dbReference>
<gene>
    <name evidence="7" type="ORF">M0R45_011616</name>
</gene>
<dbReference type="PANTHER" id="PTHR46868:SF3">
    <property type="entry name" value="FCS-LIKE ZINC FINGER 11"/>
    <property type="match status" value="1"/>
</dbReference>
<dbReference type="Proteomes" id="UP001457282">
    <property type="component" value="Unassembled WGS sequence"/>
</dbReference>